<sequence>MFMEDYKFLFKVVLIGNAGVGKTCLVRRFTQAKTGGVKLHWRRGPDVDKSGVTSVADGPLDDGPSFQSSGLAGRQIRRLCIAMRPA</sequence>
<dbReference type="Proteomes" id="UP000192247">
    <property type="component" value="Unassembled WGS sequence"/>
</dbReference>
<dbReference type="InterPro" id="IPR027417">
    <property type="entry name" value="P-loop_NTPase"/>
</dbReference>
<dbReference type="AlphaFoldDB" id="A0A1V9XLE7"/>
<evidence type="ECO:0000313" key="3">
    <source>
        <dbReference type="Proteomes" id="UP000192247"/>
    </source>
</evidence>
<proteinExistence type="predicted"/>
<gene>
    <name evidence="2" type="ORF">BIW11_03441</name>
</gene>
<comment type="caution">
    <text evidence="2">The sequence shown here is derived from an EMBL/GenBank/DDBJ whole genome shotgun (WGS) entry which is preliminary data.</text>
</comment>
<dbReference type="GO" id="GO:0005525">
    <property type="term" value="F:GTP binding"/>
    <property type="evidence" value="ECO:0007669"/>
    <property type="project" value="InterPro"/>
</dbReference>
<protein>
    <submittedName>
        <fullName evidence="2">Ras-related protein Rab-30-like</fullName>
    </submittedName>
</protein>
<dbReference type="InterPro" id="IPR001806">
    <property type="entry name" value="Small_GTPase"/>
</dbReference>
<evidence type="ECO:0000313" key="2">
    <source>
        <dbReference type="EMBL" id="OQR74309.1"/>
    </source>
</evidence>
<dbReference type="SUPFAM" id="SSF52540">
    <property type="entry name" value="P-loop containing nucleoside triphosphate hydrolases"/>
    <property type="match status" value="1"/>
</dbReference>
<dbReference type="EMBL" id="MNPL01008250">
    <property type="protein sequence ID" value="OQR74309.1"/>
    <property type="molecule type" value="Genomic_DNA"/>
</dbReference>
<accession>A0A1V9XLE7</accession>
<dbReference type="Gene3D" id="3.40.50.300">
    <property type="entry name" value="P-loop containing nucleotide triphosphate hydrolases"/>
    <property type="match status" value="1"/>
</dbReference>
<dbReference type="InParanoid" id="A0A1V9XLE7"/>
<evidence type="ECO:0000256" key="1">
    <source>
        <dbReference type="SAM" id="MobiDB-lite"/>
    </source>
</evidence>
<dbReference type="OrthoDB" id="9989112at2759"/>
<dbReference type="STRING" id="418985.A0A1V9XLE7"/>
<name>A0A1V9XLE7_9ACAR</name>
<organism evidence="2 3">
    <name type="scientific">Tropilaelaps mercedesae</name>
    <dbReference type="NCBI Taxonomy" id="418985"/>
    <lineage>
        <taxon>Eukaryota</taxon>
        <taxon>Metazoa</taxon>
        <taxon>Ecdysozoa</taxon>
        <taxon>Arthropoda</taxon>
        <taxon>Chelicerata</taxon>
        <taxon>Arachnida</taxon>
        <taxon>Acari</taxon>
        <taxon>Parasitiformes</taxon>
        <taxon>Mesostigmata</taxon>
        <taxon>Gamasina</taxon>
        <taxon>Dermanyssoidea</taxon>
        <taxon>Laelapidae</taxon>
        <taxon>Tropilaelaps</taxon>
    </lineage>
</organism>
<dbReference type="GO" id="GO:0003924">
    <property type="term" value="F:GTPase activity"/>
    <property type="evidence" value="ECO:0007669"/>
    <property type="project" value="InterPro"/>
</dbReference>
<keyword evidence="3" id="KW-1185">Reference proteome</keyword>
<feature type="region of interest" description="Disordered" evidence="1">
    <location>
        <begin position="50"/>
        <end position="70"/>
    </location>
</feature>
<reference evidence="2 3" key="1">
    <citation type="journal article" date="2017" name="Gigascience">
        <title>Draft genome of the honey bee ectoparasitic mite, Tropilaelaps mercedesae, is shaped by the parasitic life history.</title>
        <authorList>
            <person name="Dong X."/>
            <person name="Armstrong S.D."/>
            <person name="Xia D."/>
            <person name="Makepeace B.L."/>
            <person name="Darby A.C."/>
            <person name="Kadowaki T."/>
        </authorList>
    </citation>
    <scope>NUCLEOTIDE SEQUENCE [LARGE SCALE GENOMIC DNA]</scope>
    <source>
        <strain evidence="2">Wuxi-XJTLU</strain>
    </source>
</reference>
<dbReference type="Pfam" id="PF00071">
    <property type="entry name" value="Ras"/>
    <property type="match status" value="1"/>
</dbReference>